<dbReference type="FunFam" id="3.40.640.10:FF:000035">
    <property type="entry name" value="O-succinylhomoserine sulfhydrylase"/>
    <property type="match status" value="1"/>
</dbReference>
<dbReference type="InterPro" id="IPR015422">
    <property type="entry name" value="PyrdxlP-dep_Trfase_small"/>
</dbReference>
<dbReference type="AlphaFoldDB" id="A0A7Y0QGZ4"/>
<dbReference type="PANTHER" id="PTHR43797">
    <property type="entry name" value="HOMOCYSTEINE/CYSTEINE SYNTHASE"/>
    <property type="match status" value="1"/>
</dbReference>
<dbReference type="GO" id="GO:0005737">
    <property type="term" value="C:cytoplasm"/>
    <property type="evidence" value="ECO:0007669"/>
    <property type="project" value="TreeGrafter"/>
</dbReference>
<dbReference type="InterPro" id="IPR015421">
    <property type="entry name" value="PyrdxlP-dep_Trfase_major"/>
</dbReference>
<dbReference type="InterPro" id="IPR006235">
    <property type="entry name" value="OAc-hSer/O-AcSer_sulfhydrylase"/>
</dbReference>
<organism evidence="7 8">
    <name type="scientific">Cellulomonas fimi</name>
    <dbReference type="NCBI Taxonomy" id="1708"/>
    <lineage>
        <taxon>Bacteria</taxon>
        <taxon>Bacillati</taxon>
        <taxon>Actinomycetota</taxon>
        <taxon>Actinomycetes</taxon>
        <taxon>Micrococcales</taxon>
        <taxon>Cellulomonadaceae</taxon>
        <taxon>Cellulomonas</taxon>
    </lineage>
</organism>
<evidence type="ECO:0000313" key="8">
    <source>
        <dbReference type="Proteomes" id="UP000562124"/>
    </source>
</evidence>
<dbReference type="GO" id="GO:0004124">
    <property type="term" value="F:cysteine synthase activity"/>
    <property type="evidence" value="ECO:0007669"/>
    <property type="project" value="TreeGrafter"/>
</dbReference>
<reference evidence="7 8" key="1">
    <citation type="submission" date="2020-04" db="EMBL/GenBank/DDBJ databases">
        <title>Sequencing and Assembly of C. fimi.</title>
        <authorList>
            <person name="Ramsey A.R."/>
        </authorList>
    </citation>
    <scope>NUCLEOTIDE SEQUENCE [LARGE SCALE GENOMIC DNA]</scope>
    <source>
        <strain evidence="7 8">SB</strain>
    </source>
</reference>
<evidence type="ECO:0000256" key="3">
    <source>
        <dbReference type="ARBA" id="ARBA00022679"/>
    </source>
</evidence>
<sequence>MDAPGAGAGATAGDRSWGFRTRALHAGGVPDAATGARAVPIYQTTSFVFNDTTDAANLFALQKYGNIYSRIGNPTVAALEERIASLEGGIGAVATASGMSAEFLTFAALVGAGDHIVAAAALYGGTVTQLDVTLRRFGVETTFVPGTDPADYAAAIRPETKVVYAEVIANPSGEIADLAGLAEVAHAAGVPLVIDATLSTPYLVRPIEHGADIVIHSATKFLGGHGTTLGGVVVESGRFDWGNGKFPQMTEPVPSYGGVRWWENFGEYGFLTKLRSEQLRDIGPSLSAQSAFQLLQGVETLPQRMDAHLANARVVAEWLEADQRVSYVNWAGLPSHPHHERAAHYFPQGPGSVFAFGVVGGRDAGRTFIESLQLASHLANIGDARTLVIHPGSTTHQQLSADQLAAAGVPEDLVRISVGLEDVEDILWDLDQALTAAAKVEVTA</sequence>
<accession>A0A7Y0QGZ4</accession>
<feature type="modified residue" description="N6-(pyridoxal phosphate)lysine" evidence="5">
    <location>
        <position position="220"/>
    </location>
</feature>
<comment type="cofactor">
    <cofactor evidence="1 6">
        <name>pyridoxal 5'-phosphate</name>
        <dbReference type="ChEBI" id="CHEBI:597326"/>
    </cofactor>
</comment>
<dbReference type="PIRSF" id="PIRSF001434">
    <property type="entry name" value="CGS"/>
    <property type="match status" value="1"/>
</dbReference>
<dbReference type="GO" id="GO:0019346">
    <property type="term" value="P:transsulfuration"/>
    <property type="evidence" value="ECO:0007669"/>
    <property type="project" value="InterPro"/>
</dbReference>
<dbReference type="InterPro" id="IPR054542">
    <property type="entry name" value="Cys_met_metab_PP"/>
</dbReference>
<dbReference type="GO" id="GO:0071269">
    <property type="term" value="P:L-homocysteine biosynthetic process"/>
    <property type="evidence" value="ECO:0007669"/>
    <property type="project" value="TreeGrafter"/>
</dbReference>
<evidence type="ECO:0000256" key="2">
    <source>
        <dbReference type="ARBA" id="ARBA00009077"/>
    </source>
</evidence>
<dbReference type="InterPro" id="IPR015424">
    <property type="entry name" value="PyrdxlP-dep_Trfase"/>
</dbReference>
<dbReference type="CDD" id="cd00614">
    <property type="entry name" value="CGS_like"/>
    <property type="match status" value="1"/>
</dbReference>
<evidence type="ECO:0000313" key="7">
    <source>
        <dbReference type="EMBL" id="NMR19638.1"/>
    </source>
</evidence>
<evidence type="ECO:0000256" key="6">
    <source>
        <dbReference type="RuleBase" id="RU362118"/>
    </source>
</evidence>
<keyword evidence="4 5" id="KW-0663">Pyridoxal phosphate</keyword>
<dbReference type="GO" id="GO:0030170">
    <property type="term" value="F:pyridoxal phosphate binding"/>
    <property type="evidence" value="ECO:0007669"/>
    <property type="project" value="InterPro"/>
</dbReference>
<evidence type="ECO:0000256" key="4">
    <source>
        <dbReference type="ARBA" id="ARBA00022898"/>
    </source>
</evidence>
<dbReference type="InterPro" id="IPR000277">
    <property type="entry name" value="Cys/Met-Metab_PyrdxlP-dep_enz"/>
</dbReference>
<protein>
    <submittedName>
        <fullName evidence="7">O-acetylhomoserine aminocarboxypropyltransferase/cysteine synthase</fullName>
    </submittedName>
</protein>
<keyword evidence="8" id="KW-1185">Reference proteome</keyword>
<name>A0A7Y0QGZ4_CELFI</name>
<dbReference type="EMBL" id="JABCJJ010000005">
    <property type="protein sequence ID" value="NMR19638.1"/>
    <property type="molecule type" value="Genomic_DNA"/>
</dbReference>
<dbReference type="Pfam" id="PF01053">
    <property type="entry name" value="Cys_Met_Meta_PP"/>
    <property type="match status" value="1"/>
</dbReference>
<evidence type="ECO:0000256" key="1">
    <source>
        <dbReference type="ARBA" id="ARBA00001933"/>
    </source>
</evidence>
<keyword evidence="3 7" id="KW-0808">Transferase</keyword>
<dbReference type="PROSITE" id="PS00868">
    <property type="entry name" value="CYS_MET_METAB_PP"/>
    <property type="match status" value="1"/>
</dbReference>
<evidence type="ECO:0000256" key="5">
    <source>
        <dbReference type="PIRSR" id="PIRSR001434-2"/>
    </source>
</evidence>
<comment type="similarity">
    <text evidence="2 6">Belongs to the trans-sulfuration enzymes family.</text>
</comment>
<dbReference type="Gene3D" id="3.40.640.10">
    <property type="entry name" value="Type I PLP-dependent aspartate aminotransferase-like (Major domain)"/>
    <property type="match status" value="1"/>
</dbReference>
<dbReference type="SUPFAM" id="SSF53383">
    <property type="entry name" value="PLP-dependent transferases"/>
    <property type="match status" value="1"/>
</dbReference>
<comment type="caution">
    <text evidence="7">The sequence shown here is derived from an EMBL/GenBank/DDBJ whole genome shotgun (WGS) entry which is preliminary data.</text>
</comment>
<dbReference type="PANTHER" id="PTHR43797:SF2">
    <property type="entry name" value="HOMOCYSTEINE_CYSTEINE SYNTHASE"/>
    <property type="match status" value="1"/>
</dbReference>
<gene>
    <name evidence="7" type="ORF">HIR71_05265</name>
</gene>
<dbReference type="Proteomes" id="UP000562124">
    <property type="component" value="Unassembled WGS sequence"/>
</dbReference>
<dbReference type="NCBIfam" id="TIGR01326">
    <property type="entry name" value="OAH_OAS_sulfhy"/>
    <property type="match status" value="1"/>
</dbReference>
<proteinExistence type="inferred from homology"/>
<dbReference type="GO" id="GO:0003961">
    <property type="term" value="F:O-acetylhomoserine aminocarboxypropyltransferase activity"/>
    <property type="evidence" value="ECO:0007669"/>
    <property type="project" value="TreeGrafter"/>
</dbReference>
<dbReference type="GO" id="GO:0006535">
    <property type="term" value="P:cysteine biosynthetic process from serine"/>
    <property type="evidence" value="ECO:0007669"/>
    <property type="project" value="TreeGrafter"/>
</dbReference>
<dbReference type="Gene3D" id="3.90.1150.10">
    <property type="entry name" value="Aspartate Aminotransferase, domain 1"/>
    <property type="match status" value="1"/>
</dbReference>